<keyword evidence="1" id="KW-0862">Zinc</keyword>
<dbReference type="PROSITE" id="PS50966">
    <property type="entry name" value="ZF_SWIM"/>
    <property type="match status" value="2"/>
</dbReference>
<evidence type="ECO:0000256" key="1">
    <source>
        <dbReference type="PROSITE-ProRule" id="PRU00325"/>
    </source>
</evidence>
<dbReference type="GO" id="GO:0008270">
    <property type="term" value="F:zinc ion binding"/>
    <property type="evidence" value="ECO:0007669"/>
    <property type="project" value="UniProtKB-KW"/>
</dbReference>
<dbReference type="RefSeq" id="WP_041896678.1">
    <property type="nucleotide sequence ID" value="NZ_CP010086.2"/>
</dbReference>
<evidence type="ECO:0000313" key="3">
    <source>
        <dbReference type="EMBL" id="AJG99303.1"/>
    </source>
</evidence>
<accession>A0A0B5QQY9</accession>
<reference evidence="4" key="1">
    <citation type="submission" date="2014-12" db="EMBL/GenBank/DDBJ databases">
        <title>Genome sequence of Clostridium beijerinckii strain 59B.</title>
        <authorList>
            <person name="Little G.T."/>
            <person name="Minton N.P."/>
        </authorList>
    </citation>
    <scope>NUCLEOTIDE SEQUENCE [LARGE SCALE GENOMIC DNA]</scope>
    <source>
        <strain evidence="4">59B</strain>
    </source>
</reference>
<evidence type="ECO:0000259" key="2">
    <source>
        <dbReference type="PROSITE" id="PS50966"/>
    </source>
</evidence>
<dbReference type="KEGG" id="cbei:LF65_02730"/>
<protein>
    <recommendedName>
        <fullName evidence="2">SWIM-type domain-containing protein</fullName>
    </recommendedName>
</protein>
<feature type="domain" description="SWIM-type" evidence="2">
    <location>
        <begin position="64"/>
        <end position="94"/>
    </location>
</feature>
<keyword evidence="1" id="KW-0479">Metal-binding</keyword>
<evidence type="ECO:0000313" key="4">
    <source>
        <dbReference type="Proteomes" id="UP000031866"/>
    </source>
</evidence>
<dbReference type="OrthoDB" id="341498at2"/>
<dbReference type="STRING" id="1520.LF65_02730"/>
<proteinExistence type="predicted"/>
<organism evidence="3 4">
    <name type="scientific">Clostridium beijerinckii</name>
    <name type="common">Clostridium MP</name>
    <dbReference type="NCBI Taxonomy" id="1520"/>
    <lineage>
        <taxon>Bacteria</taxon>
        <taxon>Bacillati</taxon>
        <taxon>Bacillota</taxon>
        <taxon>Clostridia</taxon>
        <taxon>Eubacteriales</taxon>
        <taxon>Clostridiaceae</taxon>
        <taxon>Clostridium</taxon>
    </lineage>
</organism>
<dbReference type="EMBL" id="CP010086">
    <property type="protein sequence ID" value="AJG99303.1"/>
    <property type="molecule type" value="Genomic_DNA"/>
</dbReference>
<dbReference type="Proteomes" id="UP000031866">
    <property type="component" value="Chromosome"/>
</dbReference>
<feature type="domain" description="SWIM-type" evidence="2">
    <location>
        <begin position="190"/>
        <end position="224"/>
    </location>
</feature>
<name>A0A0B5QQY9_CLOBE</name>
<dbReference type="AlphaFoldDB" id="A0A0B5QQY9"/>
<gene>
    <name evidence="3" type="ORF">LF65_02730</name>
</gene>
<dbReference type="InterPro" id="IPR007527">
    <property type="entry name" value="Znf_SWIM"/>
</dbReference>
<sequence>MDSKDNFLSKLKSYILSINDEYLIGVTNKGIFNRASKDLSSGAGVKITVEEASIKCELPDGNSCSVNEDIQAFKCSCPSRSICKHTVMSYLYMKNHMEEIFGESSSLNGDSSEEMEISKQQEEFSPDYSELLNINLKSIKTALGDREFGNIVKRMEFGLKADIKEEAMLQVEFAGEETVKFISVSGEKKKDISIKDSNIVNNALCSCKSKALCRHKAEAVIHYGLYKGILKKEEVIYLIAKDKIVSKETLESCIKEVRKTLEEIYFTGLARIPESFLDKLEQVSIICHNSDIPSIEKKIRGLQGKLRLYINKNASFSVESFRYLLQSIYVLTMVIENCSDEKTLVELMGEHKSSYYEIPPIELIAVGASKWITESGYEGTTFYFIVEGFNKWFTYTISRNSSYNNKNSYSRESCPWGIASDIESFSKARVKLINGKINGDFRLSSSESSKGEIVGTTDIPSIYLKDKTFNSWKDLFSAVSKNSGLYFNEREENYNLFLIKPLKFGESSFDKIHQLFKMPLYDGKEECVNIEVKYSSHNKKLIEKLERMERMKNHPFMLLTKVFLNETGLTAVPITVYYKNGTLVNLTM</sequence>
<keyword evidence="1" id="KW-0863">Zinc-finger</keyword>